<name>A0ABQ2JCY8_9ACTN</name>
<proteinExistence type="predicted"/>
<evidence type="ECO:0000313" key="1">
    <source>
        <dbReference type="EMBL" id="GGN43285.1"/>
    </source>
</evidence>
<dbReference type="Proteomes" id="UP000600080">
    <property type="component" value="Unassembled WGS sequence"/>
</dbReference>
<keyword evidence="2" id="KW-1185">Reference proteome</keyword>
<evidence type="ECO:0008006" key="3">
    <source>
        <dbReference type="Google" id="ProtNLM"/>
    </source>
</evidence>
<gene>
    <name evidence="1" type="ORF">GCM10012285_24560</name>
</gene>
<reference evidence="2" key="1">
    <citation type="journal article" date="2019" name="Int. J. Syst. Evol. Microbiol.">
        <title>The Global Catalogue of Microorganisms (GCM) 10K type strain sequencing project: providing services to taxonomists for standard genome sequencing and annotation.</title>
        <authorList>
            <consortium name="The Broad Institute Genomics Platform"/>
            <consortium name="The Broad Institute Genome Sequencing Center for Infectious Disease"/>
            <person name="Wu L."/>
            <person name="Ma J."/>
        </authorList>
    </citation>
    <scope>NUCLEOTIDE SEQUENCE [LARGE SCALE GENOMIC DNA]</scope>
    <source>
        <strain evidence="2">CGMCC 4.7323</strain>
    </source>
</reference>
<accession>A0ABQ2JCY8</accession>
<dbReference type="Gene3D" id="3.10.580.10">
    <property type="entry name" value="CBS-domain"/>
    <property type="match status" value="1"/>
</dbReference>
<sequence>MYGCVMSARVRELVVQGRTRHLAEGDARADKELAATFASSSEAAIIGADDCADEIFATMACHKVRWQPVIDGHRLVGMVALADHRACSDCHQLVAARRADCRAPRARPRA</sequence>
<dbReference type="InterPro" id="IPR046342">
    <property type="entry name" value="CBS_dom_sf"/>
</dbReference>
<organism evidence="1 2">
    <name type="scientific">Streptomyces kronopolitis</name>
    <dbReference type="NCBI Taxonomy" id="1612435"/>
    <lineage>
        <taxon>Bacteria</taxon>
        <taxon>Bacillati</taxon>
        <taxon>Actinomycetota</taxon>
        <taxon>Actinomycetes</taxon>
        <taxon>Kitasatosporales</taxon>
        <taxon>Streptomycetaceae</taxon>
        <taxon>Streptomyces</taxon>
    </lineage>
</organism>
<dbReference type="EMBL" id="BMND01000008">
    <property type="protein sequence ID" value="GGN43285.1"/>
    <property type="molecule type" value="Genomic_DNA"/>
</dbReference>
<dbReference type="SUPFAM" id="SSF54631">
    <property type="entry name" value="CBS-domain pair"/>
    <property type="match status" value="1"/>
</dbReference>
<protein>
    <recommendedName>
        <fullName evidence="3">CBS domain-containing protein</fullName>
    </recommendedName>
</protein>
<evidence type="ECO:0000313" key="2">
    <source>
        <dbReference type="Proteomes" id="UP000600080"/>
    </source>
</evidence>
<comment type="caution">
    <text evidence="1">The sequence shown here is derived from an EMBL/GenBank/DDBJ whole genome shotgun (WGS) entry which is preliminary data.</text>
</comment>